<keyword evidence="1" id="KW-1133">Transmembrane helix</keyword>
<dbReference type="InterPro" id="IPR025356">
    <property type="entry name" value="DUF4260"/>
</dbReference>
<sequence length="119" mass="13424">MNILIKLEEAALFVLGIYLFSLLPLAWWYFPLLLLLPDFSMLGYVANAKIGAVCYNIFHHRGVAVIVYLLGLYLGNDAVQLCGIILFSHSAMDRMFGYGLKYESGFKYTHLGIIGKEKI</sequence>
<dbReference type="AlphaFoldDB" id="A0A2S1LMQ1"/>
<feature type="transmembrane region" description="Helical" evidence="1">
    <location>
        <begin position="12"/>
        <end position="30"/>
    </location>
</feature>
<proteinExistence type="predicted"/>
<dbReference type="Pfam" id="PF14079">
    <property type="entry name" value="DUF4260"/>
    <property type="match status" value="1"/>
</dbReference>
<gene>
    <name evidence="2" type="ORF">FK004_07205</name>
</gene>
<dbReference type="OrthoDB" id="9813911at2"/>
<feature type="transmembrane region" description="Helical" evidence="1">
    <location>
        <begin position="65"/>
        <end position="87"/>
    </location>
</feature>
<keyword evidence="1" id="KW-0472">Membrane</keyword>
<protein>
    <recommendedName>
        <fullName evidence="4">DUF4260 domain-containing protein</fullName>
    </recommendedName>
</protein>
<dbReference type="KEGG" id="fki:FK004_07205"/>
<evidence type="ECO:0000313" key="2">
    <source>
        <dbReference type="EMBL" id="AWG25033.1"/>
    </source>
</evidence>
<accession>A0A2S1LMQ1</accession>
<evidence type="ECO:0008006" key="4">
    <source>
        <dbReference type="Google" id="ProtNLM"/>
    </source>
</evidence>
<evidence type="ECO:0000313" key="3">
    <source>
        <dbReference type="Proteomes" id="UP000244677"/>
    </source>
</evidence>
<name>A0A2S1LMQ1_9FLAO</name>
<reference evidence="2 3" key="1">
    <citation type="submission" date="2017-04" db="EMBL/GenBank/DDBJ databases">
        <title>Complete genome sequence of Flavobacterium kingsejong AJ004.</title>
        <authorList>
            <person name="Lee P.C."/>
        </authorList>
    </citation>
    <scope>NUCLEOTIDE SEQUENCE [LARGE SCALE GENOMIC DNA]</scope>
    <source>
        <strain evidence="2 3">AJ004</strain>
    </source>
</reference>
<keyword evidence="3" id="KW-1185">Reference proteome</keyword>
<keyword evidence="1" id="KW-0812">Transmembrane</keyword>
<dbReference type="Proteomes" id="UP000244677">
    <property type="component" value="Chromosome"/>
</dbReference>
<organism evidence="2 3">
    <name type="scientific">Flavobacterium kingsejongi</name>
    <dbReference type="NCBI Taxonomy" id="1678728"/>
    <lineage>
        <taxon>Bacteria</taxon>
        <taxon>Pseudomonadati</taxon>
        <taxon>Bacteroidota</taxon>
        <taxon>Flavobacteriia</taxon>
        <taxon>Flavobacteriales</taxon>
        <taxon>Flavobacteriaceae</taxon>
        <taxon>Flavobacterium</taxon>
    </lineage>
</organism>
<evidence type="ECO:0000256" key="1">
    <source>
        <dbReference type="SAM" id="Phobius"/>
    </source>
</evidence>
<dbReference type="RefSeq" id="WP_108736655.1">
    <property type="nucleotide sequence ID" value="NZ_CP020919.1"/>
</dbReference>
<dbReference type="EMBL" id="CP020919">
    <property type="protein sequence ID" value="AWG25033.1"/>
    <property type="molecule type" value="Genomic_DNA"/>
</dbReference>